<dbReference type="EMBL" id="QNRL01000001">
    <property type="protein sequence ID" value="RBP14799.1"/>
    <property type="molecule type" value="Genomic_DNA"/>
</dbReference>
<keyword evidence="2" id="KW-0238">DNA-binding</keyword>
<keyword evidence="6" id="KW-1185">Reference proteome</keyword>
<evidence type="ECO:0000256" key="2">
    <source>
        <dbReference type="ARBA" id="ARBA00023125"/>
    </source>
</evidence>
<dbReference type="InterPro" id="IPR008920">
    <property type="entry name" value="TF_FadR/GntR_C"/>
</dbReference>
<dbReference type="InterPro" id="IPR000524">
    <property type="entry name" value="Tscrpt_reg_HTH_GntR"/>
</dbReference>
<keyword evidence="3" id="KW-0804">Transcription</keyword>
<keyword evidence="1" id="KW-0805">Transcription regulation</keyword>
<evidence type="ECO:0000313" key="6">
    <source>
        <dbReference type="Proteomes" id="UP000253201"/>
    </source>
</evidence>
<reference evidence="5 6" key="1">
    <citation type="submission" date="2018-06" db="EMBL/GenBank/DDBJ databases">
        <title>Genomic Encyclopedia of Type Strains, Phase IV (KMG-IV): sequencing the most valuable type-strain genomes for metagenomic binning, comparative biology and taxonomic classification.</title>
        <authorList>
            <person name="Goeker M."/>
        </authorList>
    </citation>
    <scope>NUCLEOTIDE SEQUENCE [LARGE SCALE GENOMIC DNA]</scope>
    <source>
        <strain evidence="5 6">DSM 27453</strain>
    </source>
</reference>
<feature type="domain" description="HTH gntR-type" evidence="4">
    <location>
        <begin position="37"/>
        <end position="104"/>
    </location>
</feature>
<dbReference type="InterPro" id="IPR036388">
    <property type="entry name" value="WH-like_DNA-bd_sf"/>
</dbReference>
<protein>
    <submittedName>
        <fullName evidence="5">GntR family colanic acid and biofilm gene transcriptional regulator</fullName>
    </submittedName>
</protein>
<comment type="caution">
    <text evidence="5">The sequence shown here is derived from an EMBL/GenBank/DDBJ whole genome shotgun (WGS) entry which is preliminary data.</text>
</comment>
<evidence type="ECO:0000259" key="4">
    <source>
        <dbReference type="PROSITE" id="PS50949"/>
    </source>
</evidence>
<dbReference type="Pfam" id="PF07729">
    <property type="entry name" value="FCD"/>
    <property type="match status" value="1"/>
</dbReference>
<proteinExistence type="predicted"/>
<dbReference type="PROSITE" id="PS50949">
    <property type="entry name" value="HTH_GNTR"/>
    <property type="match status" value="1"/>
</dbReference>
<dbReference type="PANTHER" id="PTHR43537">
    <property type="entry name" value="TRANSCRIPTIONAL REGULATOR, GNTR FAMILY"/>
    <property type="match status" value="1"/>
</dbReference>
<dbReference type="Gene3D" id="1.10.10.10">
    <property type="entry name" value="Winged helix-like DNA-binding domain superfamily/Winged helix DNA-binding domain"/>
    <property type="match status" value="1"/>
</dbReference>
<dbReference type="Gene3D" id="1.20.120.530">
    <property type="entry name" value="GntR ligand-binding domain-like"/>
    <property type="match status" value="1"/>
</dbReference>
<dbReference type="NCBIfam" id="NF008504">
    <property type="entry name" value="PRK11414.1"/>
    <property type="match status" value="1"/>
</dbReference>
<dbReference type="InterPro" id="IPR036390">
    <property type="entry name" value="WH_DNA-bd_sf"/>
</dbReference>
<evidence type="ECO:0000313" key="5">
    <source>
        <dbReference type="EMBL" id="RBP14799.1"/>
    </source>
</evidence>
<dbReference type="SUPFAM" id="SSF48008">
    <property type="entry name" value="GntR ligand-binding domain-like"/>
    <property type="match status" value="1"/>
</dbReference>
<organism evidence="5 6">
    <name type="scientific">Pseudocitrobacter faecalis</name>
    <dbReference type="NCBI Taxonomy" id="1398493"/>
    <lineage>
        <taxon>Bacteria</taxon>
        <taxon>Pseudomonadati</taxon>
        <taxon>Pseudomonadota</taxon>
        <taxon>Gammaproteobacteria</taxon>
        <taxon>Enterobacterales</taxon>
        <taxon>Enterobacteriaceae</taxon>
        <taxon>Pseudocitrobacter</taxon>
    </lineage>
</organism>
<evidence type="ECO:0000256" key="3">
    <source>
        <dbReference type="ARBA" id="ARBA00023163"/>
    </source>
</evidence>
<dbReference type="InterPro" id="IPR011711">
    <property type="entry name" value="GntR_C"/>
</dbReference>
<dbReference type="Pfam" id="PF00392">
    <property type="entry name" value="GntR"/>
    <property type="match status" value="1"/>
</dbReference>
<dbReference type="Proteomes" id="UP000253201">
    <property type="component" value="Unassembled WGS sequence"/>
</dbReference>
<accession>A0ABX9G2S6</accession>
<dbReference type="PANTHER" id="PTHR43537:SF39">
    <property type="entry name" value="HTH-TYPE TRANSCRIPTIONAL REGULATOR MCBR"/>
    <property type="match status" value="1"/>
</dbReference>
<dbReference type="SMART" id="SM00345">
    <property type="entry name" value="HTH_GNTR"/>
    <property type="match status" value="1"/>
</dbReference>
<evidence type="ECO:0000256" key="1">
    <source>
        <dbReference type="ARBA" id="ARBA00023015"/>
    </source>
</evidence>
<dbReference type="SUPFAM" id="SSF46785">
    <property type="entry name" value="Winged helix' DNA-binding domain"/>
    <property type="match status" value="1"/>
</dbReference>
<sequence length="246" mass="28162">MQHRQLVNNRICDMALCGVMTMRATIIMLDFAKAQRLSLTQQVEQNLKNALIIGALKPGARLVTKDIAESQGISITPVREALLRLVSSGALYAAPAQAFLVPELNLQRYYEIQTIRKRLEGMAAAVASEKMTTEKMWQLQRLVEEFHFIKRSGDIAKTLQSNYQFRFCLYEYAEMPTLTALIEQLWVRIGPSFNYLYPHADEQFFHREFYRSLLLALSKGAQAESYDAMCEIIDESGALLQHQYIN</sequence>
<gene>
    <name evidence="5" type="ORF">DFQ50_101271</name>
</gene>
<dbReference type="SMART" id="SM00895">
    <property type="entry name" value="FCD"/>
    <property type="match status" value="1"/>
</dbReference>
<name>A0ABX9G2S6_9ENTR</name>